<dbReference type="EMBL" id="KZ805300">
    <property type="protein sequence ID" value="PVI08362.1"/>
    <property type="molecule type" value="Genomic_DNA"/>
</dbReference>
<dbReference type="SUPFAM" id="SSF47473">
    <property type="entry name" value="EF-hand"/>
    <property type="match status" value="1"/>
</dbReference>
<proteinExistence type="predicted"/>
<feature type="domain" description="EF-hand" evidence="3">
    <location>
        <begin position="403"/>
        <end position="438"/>
    </location>
</feature>
<evidence type="ECO:0000259" key="2">
    <source>
        <dbReference type="PROSITE" id="PS50020"/>
    </source>
</evidence>
<evidence type="ECO:0000313" key="5">
    <source>
        <dbReference type="Proteomes" id="UP000244855"/>
    </source>
</evidence>
<dbReference type="CDD" id="cd00201">
    <property type="entry name" value="WW"/>
    <property type="match status" value="1"/>
</dbReference>
<keyword evidence="5" id="KW-1185">Reference proteome</keyword>
<dbReference type="STRING" id="97972.A0A2V1EE00"/>
<dbReference type="Proteomes" id="UP000244855">
    <property type="component" value="Unassembled WGS sequence"/>
</dbReference>
<dbReference type="SUPFAM" id="SSF51045">
    <property type="entry name" value="WW domain"/>
    <property type="match status" value="1"/>
</dbReference>
<dbReference type="PROSITE" id="PS50222">
    <property type="entry name" value="EF_HAND_2"/>
    <property type="match status" value="1"/>
</dbReference>
<reference evidence="4 5" key="1">
    <citation type="journal article" date="2018" name="Sci. Rep.">
        <title>Comparative genomics provides insights into the lifestyle and reveals functional heterogeneity of dark septate endophytic fungi.</title>
        <authorList>
            <person name="Knapp D.G."/>
            <person name="Nemeth J.B."/>
            <person name="Barry K."/>
            <person name="Hainaut M."/>
            <person name="Henrissat B."/>
            <person name="Johnson J."/>
            <person name="Kuo A."/>
            <person name="Lim J.H.P."/>
            <person name="Lipzen A."/>
            <person name="Nolan M."/>
            <person name="Ohm R.A."/>
            <person name="Tamas L."/>
            <person name="Grigoriev I.V."/>
            <person name="Spatafora J.W."/>
            <person name="Nagy L.G."/>
            <person name="Kovacs G.M."/>
        </authorList>
    </citation>
    <scope>NUCLEOTIDE SEQUENCE [LARGE SCALE GENOMIC DNA]</scope>
    <source>
        <strain evidence="4 5">DSE2036</strain>
    </source>
</reference>
<name>A0A2V1EE00_9PLEO</name>
<feature type="region of interest" description="Disordered" evidence="1">
    <location>
        <begin position="306"/>
        <end position="335"/>
    </location>
</feature>
<feature type="domain" description="WW" evidence="2">
    <location>
        <begin position="903"/>
        <end position="936"/>
    </location>
</feature>
<dbReference type="Pfam" id="PF00397">
    <property type="entry name" value="WW"/>
    <property type="match status" value="1"/>
</dbReference>
<evidence type="ECO:0000259" key="3">
    <source>
        <dbReference type="PROSITE" id="PS50222"/>
    </source>
</evidence>
<dbReference type="InterPro" id="IPR002048">
    <property type="entry name" value="EF_hand_dom"/>
</dbReference>
<dbReference type="PROSITE" id="PS50020">
    <property type="entry name" value="WW_DOMAIN_2"/>
    <property type="match status" value="1"/>
</dbReference>
<dbReference type="InterPro" id="IPR011992">
    <property type="entry name" value="EF-hand-dom_pair"/>
</dbReference>
<dbReference type="SMART" id="SM00456">
    <property type="entry name" value="WW"/>
    <property type="match status" value="1"/>
</dbReference>
<dbReference type="GO" id="GO:0005509">
    <property type="term" value="F:calcium ion binding"/>
    <property type="evidence" value="ECO:0007669"/>
    <property type="project" value="InterPro"/>
</dbReference>
<dbReference type="InterPro" id="IPR036020">
    <property type="entry name" value="WW_dom_sf"/>
</dbReference>
<dbReference type="Gene3D" id="2.20.70.10">
    <property type="match status" value="1"/>
</dbReference>
<gene>
    <name evidence="4" type="ORF">DM02DRAFT_722633</name>
</gene>
<organism evidence="4 5">
    <name type="scientific">Periconia macrospinosa</name>
    <dbReference type="NCBI Taxonomy" id="97972"/>
    <lineage>
        <taxon>Eukaryota</taxon>
        <taxon>Fungi</taxon>
        <taxon>Dikarya</taxon>
        <taxon>Ascomycota</taxon>
        <taxon>Pezizomycotina</taxon>
        <taxon>Dothideomycetes</taxon>
        <taxon>Pleosporomycetidae</taxon>
        <taxon>Pleosporales</taxon>
        <taxon>Massarineae</taxon>
        <taxon>Periconiaceae</taxon>
        <taxon>Periconia</taxon>
    </lineage>
</organism>
<evidence type="ECO:0000313" key="4">
    <source>
        <dbReference type="EMBL" id="PVI08362.1"/>
    </source>
</evidence>
<evidence type="ECO:0000256" key="1">
    <source>
        <dbReference type="SAM" id="MobiDB-lite"/>
    </source>
</evidence>
<sequence>MYRGYRTEYAGAGAICHLNNLTSYCLTTDLGLRVHLLEEKTLSTFPKHRDRKAIPPSREDYETLDEHVRFLHLTLKEAEAFVSEGNVPEVQNECASLLAAKQTCSATLEELDAFLKRHAGVLEKSRKRKFELAKFILKDISSLKTKLDYSTKFLQLSLQSLQIELKHIVHEYRTGAREPTVVSQAIFSNAQAETGTINAELTQQIHADLEDKDIHPESISLNSRFIQNWLETVLEDGGLEESVDMFEKNLQLEHALNPNATEPAHLSATTQAAVPHDEISDDRSVSHDYQEILQILPAHVDGARGLEVDDDFSRPPSRAESVSSHRSKPDDWRPYDTPNPAWVRNMLLPLFNRDPFLDEAETSADLRIKRAFHQQDYDRKGAIADHRVLRLCEELVESTGSSRRFDVLKTAVYSVDSDGNGQFDEAEYMTLMQILITMAMDAKKETLRRALKDYAEKSEKPTPEAHANTLPWGWRTLKNADQLVYYDMIANSIQTSAPPLPTSSFTVMVEEARIAIKKIDDFEERWVGMVPKEPKRLQDFKDPLKIARDLAYRFLPLENQKNREASSDLDTMFCFSQILSFSSVESEKEICLPLELWQISEYAFSTLRLLQGFVFVLETISRELGSNDGAHRYIKLNEKLRNYQVFLLSKQLALQTSEIDWNRQITEKVDSYRSAHNTSFWESLEPRCKLLASRYYNRLVNSREEAKDQLLNWKVTFEKVAITNWTMSRSKRFLDSSKKVWVRIYIVNGTIRKVAANIPPSRKRAENLSWELDHCQPSLSSESSISVEVGYEGEDKAVFTSSLWELSSWKNHIIDFEQRTLKSDRFTFSNADLLKDRPIMHIALTVRFEDEQWKAQKYNEVKEATWMDLLDGKYLEGLGDFDDPKWDKRATGNELVWKEPAAVNLPPGFETRITPDGRVYYVDHSTHTTSWVAPSGL</sequence>
<dbReference type="AlphaFoldDB" id="A0A2V1EE00"/>
<protein>
    <recommendedName>
        <fullName evidence="6">WW domain-containing protein</fullName>
    </recommendedName>
</protein>
<dbReference type="InterPro" id="IPR001202">
    <property type="entry name" value="WW_dom"/>
</dbReference>
<dbReference type="OrthoDB" id="7464126at2759"/>
<evidence type="ECO:0008006" key="6">
    <source>
        <dbReference type="Google" id="ProtNLM"/>
    </source>
</evidence>
<accession>A0A2V1EE00</accession>